<accession>A0A5C6QT09</accession>
<reference evidence="1 2" key="1">
    <citation type="submission" date="2019-07" db="EMBL/GenBank/DDBJ databases">
        <title>Genomes of sea-ice associated Colwellia species.</title>
        <authorList>
            <person name="Bowman J.P."/>
        </authorList>
    </citation>
    <scope>NUCLEOTIDE SEQUENCE [LARGE SCALE GENOMIC DNA]</scope>
    <source>
        <strain evidence="1 2">ACAM 459</strain>
    </source>
</reference>
<dbReference type="RefSeq" id="WP_146781956.1">
    <property type="nucleotide sequence ID" value="NZ_VOLT01000001.1"/>
</dbReference>
<dbReference type="EMBL" id="VOLT01000001">
    <property type="protein sequence ID" value="TWX71721.1"/>
    <property type="molecule type" value="Genomic_DNA"/>
</dbReference>
<gene>
    <name evidence="1" type="ORF">ESZ36_00345</name>
</gene>
<dbReference type="Proteomes" id="UP000321822">
    <property type="component" value="Unassembled WGS sequence"/>
</dbReference>
<evidence type="ECO:0000313" key="1">
    <source>
        <dbReference type="EMBL" id="TWX71721.1"/>
    </source>
</evidence>
<organism evidence="1 2">
    <name type="scientific">Colwellia demingiae</name>
    <dbReference type="NCBI Taxonomy" id="89401"/>
    <lineage>
        <taxon>Bacteria</taxon>
        <taxon>Pseudomonadati</taxon>
        <taxon>Pseudomonadota</taxon>
        <taxon>Gammaproteobacteria</taxon>
        <taxon>Alteromonadales</taxon>
        <taxon>Colwelliaceae</taxon>
        <taxon>Colwellia</taxon>
    </lineage>
</organism>
<dbReference type="AlphaFoldDB" id="A0A5C6QT09"/>
<sequence length="103" mass="11742">MDCKASFGGDNTEMLLIPNVMVACLYHDKLTDSRNLSLPVGYISFDPKMVSYVTDSALSWAAQDGQFNHYFEKQHTEDKDKILNKYLSPILMQDSGMDKKRTK</sequence>
<name>A0A5C6QT09_9GAMM</name>
<protein>
    <submittedName>
        <fullName evidence="1">Uncharacterized protein</fullName>
    </submittedName>
</protein>
<proteinExistence type="predicted"/>
<evidence type="ECO:0000313" key="2">
    <source>
        <dbReference type="Proteomes" id="UP000321822"/>
    </source>
</evidence>
<comment type="caution">
    <text evidence="1">The sequence shown here is derived from an EMBL/GenBank/DDBJ whole genome shotgun (WGS) entry which is preliminary data.</text>
</comment>
<keyword evidence="2" id="KW-1185">Reference proteome</keyword>
<dbReference type="PROSITE" id="PS51257">
    <property type="entry name" value="PROKAR_LIPOPROTEIN"/>
    <property type="match status" value="1"/>
</dbReference>